<comment type="caution">
    <text evidence="1">The sequence shown here is derived from an EMBL/GenBank/DDBJ whole genome shotgun (WGS) entry which is preliminary data.</text>
</comment>
<keyword evidence="2" id="KW-1185">Reference proteome</keyword>
<evidence type="ECO:0000313" key="1">
    <source>
        <dbReference type="EMBL" id="GHB22954.1"/>
    </source>
</evidence>
<dbReference type="EMBL" id="BMXE01000001">
    <property type="protein sequence ID" value="GHB22954.1"/>
    <property type="molecule type" value="Genomic_DNA"/>
</dbReference>
<evidence type="ECO:0000313" key="2">
    <source>
        <dbReference type="Proteomes" id="UP000637980"/>
    </source>
</evidence>
<name>A0ABQ3E160_9HYPH</name>
<gene>
    <name evidence="1" type="ORF">GCM10007094_08980</name>
</gene>
<reference evidence="2" key="1">
    <citation type="journal article" date="2019" name="Int. J. Syst. Evol. Microbiol.">
        <title>The Global Catalogue of Microorganisms (GCM) 10K type strain sequencing project: providing services to taxonomists for standard genome sequencing and annotation.</title>
        <authorList>
            <consortium name="The Broad Institute Genomics Platform"/>
            <consortium name="The Broad Institute Genome Sequencing Center for Infectious Disease"/>
            <person name="Wu L."/>
            <person name="Ma J."/>
        </authorList>
    </citation>
    <scope>NUCLEOTIDE SEQUENCE [LARGE SCALE GENOMIC DNA]</scope>
    <source>
        <strain evidence="2">KCTC 12861</strain>
    </source>
</reference>
<accession>A0ABQ3E160</accession>
<protein>
    <submittedName>
        <fullName evidence="1">Uncharacterized protein</fullName>
    </submittedName>
</protein>
<sequence length="70" mass="7879">MCAGDVSDAFNQSVQHLMHWMATFLGVEGMRAGQAKITHGALPCWTLTISRILIFEEPRLDWSSSEKQKD</sequence>
<proteinExistence type="predicted"/>
<dbReference type="Proteomes" id="UP000637980">
    <property type="component" value="Unassembled WGS sequence"/>
</dbReference>
<organism evidence="1 2">
    <name type="scientific">Pseudovibrio japonicus</name>
    <dbReference type="NCBI Taxonomy" id="366534"/>
    <lineage>
        <taxon>Bacteria</taxon>
        <taxon>Pseudomonadati</taxon>
        <taxon>Pseudomonadota</taxon>
        <taxon>Alphaproteobacteria</taxon>
        <taxon>Hyphomicrobiales</taxon>
        <taxon>Stappiaceae</taxon>
        <taxon>Pseudovibrio</taxon>
    </lineage>
</organism>